<keyword evidence="3" id="KW-0067">ATP-binding</keyword>
<dbReference type="InterPro" id="IPR025943">
    <property type="entry name" value="Sigma_54_int_dom_ATP-bd_2"/>
</dbReference>
<dbReference type="CDD" id="cd00009">
    <property type="entry name" value="AAA"/>
    <property type="match status" value="1"/>
</dbReference>
<dbReference type="Gene3D" id="3.40.50.2300">
    <property type="match status" value="1"/>
</dbReference>
<gene>
    <name evidence="12" type="ORF">LMG27198_39090</name>
</gene>
<organism evidence="12 13">
    <name type="scientific">Methylocystis echinoides</name>
    <dbReference type="NCBI Taxonomy" id="29468"/>
    <lineage>
        <taxon>Bacteria</taxon>
        <taxon>Pseudomonadati</taxon>
        <taxon>Pseudomonadota</taxon>
        <taxon>Alphaproteobacteria</taxon>
        <taxon>Hyphomicrobiales</taxon>
        <taxon>Methylocystaceae</taxon>
        <taxon>Methylocystis</taxon>
    </lineage>
</organism>
<keyword evidence="6" id="KW-0238">DNA-binding</keyword>
<dbReference type="PANTHER" id="PTHR32071:SF117">
    <property type="entry name" value="PTS-DEPENDENT DIHYDROXYACETONE KINASE OPERON REGULATORY PROTEIN-RELATED"/>
    <property type="match status" value="1"/>
</dbReference>
<dbReference type="Pfam" id="PF00072">
    <property type="entry name" value="Response_reg"/>
    <property type="match status" value="1"/>
</dbReference>
<dbReference type="Gene3D" id="1.10.8.60">
    <property type="match status" value="1"/>
</dbReference>
<evidence type="ECO:0000256" key="9">
    <source>
        <dbReference type="PROSITE-ProRule" id="PRU00169"/>
    </source>
</evidence>
<dbReference type="AlphaFoldDB" id="A0A9W6GXE4"/>
<dbReference type="Gene3D" id="3.40.50.300">
    <property type="entry name" value="P-loop containing nucleotide triphosphate hydrolases"/>
    <property type="match status" value="1"/>
</dbReference>
<evidence type="ECO:0000313" key="12">
    <source>
        <dbReference type="EMBL" id="GLI94917.1"/>
    </source>
</evidence>
<name>A0A9W6GXE4_9HYPH</name>
<dbReference type="CDD" id="cd17572">
    <property type="entry name" value="REC_NtrC1-like"/>
    <property type="match status" value="1"/>
</dbReference>
<dbReference type="PANTHER" id="PTHR32071">
    <property type="entry name" value="TRANSCRIPTIONAL REGULATORY PROTEIN"/>
    <property type="match status" value="1"/>
</dbReference>
<dbReference type="PROSITE" id="PS50110">
    <property type="entry name" value="RESPONSE_REGULATORY"/>
    <property type="match status" value="1"/>
</dbReference>
<sequence>MPKPYVLIVEDVPSLAATYAGYLAREPVIVDVAHDGKSALSLLERKPVAILIVDVRLPDMSGLEILQQLKEMGSTAEVIVITAEGSVQLAVEAMRLGAYDFVIKPFTRDRLCITVRNALDKHSLTDRLAEATEEIATKRIGRFIGESPVMQGVYRVLKSAAASDATVFVTGESGTGKELAAEALHMLSKRRKGPFVVVNCAAIPKDLLESEIFGHVKGAFTGATADREGAALQANGGTLFLDEIGEMNFDLQAKMLRFLQNKAVQRVGDSKLKTADVRIVCATNRDPQAEVAAGRFREDLFYRLHVVPLEMPALRERDQDILLIAQSFLEEFCKRDEKRFKRFSPETEAVFRACSWPGNVRQLQNVVRSIVVLNDGDEVTLEMLPRELSAARSEVRYADPRQAAVPDLMPSAPRAVPVISTIAPLEDVIKETIERAIELSDGSIPRAAAALKVSPSTLYRRIQGWQES</sequence>
<dbReference type="FunFam" id="1.10.8.60:FF:000120">
    <property type="entry name" value="Sigma-54-dependent Fis family transcriptional regulator"/>
    <property type="match status" value="1"/>
</dbReference>
<keyword evidence="1 9" id="KW-0597">Phosphoprotein</keyword>
<dbReference type="Gene3D" id="1.10.10.60">
    <property type="entry name" value="Homeodomain-like"/>
    <property type="match status" value="1"/>
</dbReference>
<evidence type="ECO:0000256" key="1">
    <source>
        <dbReference type="ARBA" id="ARBA00022553"/>
    </source>
</evidence>
<evidence type="ECO:0000256" key="6">
    <source>
        <dbReference type="ARBA" id="ARBA00023125"/>
    </source>
</evidence>
<dbReference type="PROSITE" id="PS00688">
    <property type="entry name" value="SIGMA54_INTERACT_3"/>
    <property type="match status" value="1"/>
</dbReference>
<dbReference type="GO" id="GO:0006355">
    <property type="term" value="P:regulation of DNA-templated transcription"/>
    <property type="evidence" value="ECO:0007669"/>
    <property type="project" value="InterPro"/>
</dbReference>
<dbReference type="Pfam" id="PF00158">
    <property type="entry name" value="Sigma54_activat"/>
    <property type="match status" value="1"/>
</dbReference>
<keyword evidence="13" id="KW-1185">Reference proteome</keyword>
<dbReference type="SUPFAM" id="SSF52540">
    <property type="entry name" value="P-loop containing nucleoside triphosphate hydrolases"/>
    <property type="match status" value="1"/>
</dbReference>
<dbReference type="InterPro" id="IPR025944">
    <property type="entry name" value="Sigma_54_int_dom_CS"/>
</dbReference>
<dbReference type="PROSITE" id="PS00676">
    <property type="entry name" value="SIGMA54_INTERACT_2"/>
    <property type="match status" value="1"/>
</dbReference>
<dbReference type="Proteomes" id="UP001144323">
    <property type="component" value="Unassembled WGS sequence"/>
</dbReference>
<dbReference type="PROSITE" id="PS50045">
    <property type="entry name" value="SIGMA54_INTERACT_4"/>
    <property type="match status" value="1"/>
</dbReference>
<keyword evidence="7" id="KW-0010">Activator</keyword>
<dbReference type="InterPro" id="IPR011006">
    <property type="entry name" value="CheY-like_superfamily"/>
</dbReference>
<dbReference type="SUPFAM" id="SSF52172">
    <property type="entry name" value="CheY-like"/>
    <property type="match status" value="1"/>
</dbReference>
<evidence type="ECO:0000259" key="10">
    <source>
        <dbReference type="PROSITE" id="PS50045"/>
    </source>
</evidence>
<proteinExistence type="predicted"/>
<dbReference type="Pfam" id="PF25601">
    <property type="entry name" value="AAA_lid_14"/>
    <property type="match status" value="1"/>
</dbReference>
<evidence type="ECO:0000256" key="5">
    <source>
        <dbReference type="ARBA" id="ARBA00023015"/>
    </source>
</evidence>
<dbReference type="InterPro" id="IPR002197">
    <property type="entry name" value="HTH_Fis"/>
</dbReference>
<dbReference type="InterPro" id="IPR027417">
    <property type="entry name" value="P-loop_NTPase"/>
</dbReference>
<evidence type="ECO:0000256" key="8">
    <source>
        <dbReference type="ARBA" id="ARBA00023163"/>
    </source>
</evidence>
<keyword evidence="4" id="KW-0902">Two-component regulatory system</keyword>
<keyword evidence="2" id="KW-0547">Nucleotide-binding</keyword>
<evidence type="ECO:0000256" key="7">
    <source>
        <dbReference type="ARBA" id="ARBA00023159"/>
    </source>
</evidence>
<dbReference type="FunFam" id="3.40.50.300:FF:000006">
    <property type="entry name" value="DNA-binding transcriptional regulator NtrC"/>
    <property type="match status" value="1"/>
</dbReference>
<evidence type="ECO:0000259" key="11">
    <source>
        <dbReference type="PROSITE" id="PS50110"/>
    </source>
</evidence>
<dbReference type="EMBL" id="BSEC01000001">
    <property type="protein sequence ID" value="GLI94917.1"/>
    <property type="molecule type" value="Genomic_DNA"/>
</dbReference>
<dbReference type="SUPFAM" id="SSF46689">
    <property type="entry name" value="Homeodomain-like"/>
    <property type="match status" value="1"/>
</dbReference>
<dbReference type="GO" id="GO:0005524">
    <property type="term" value="F:ATP binding"/>
    <property type="evidence" value="ECO:0007669"/>
    <property type="project" value="UniProtKB-KW"/>
</dbReference>
<keyword evidence="8" id="KW-0804">Transcription</keyword>
<dbReference type="SMART" id="SM00448">
    <property type="entry name" value="REC"/>
    <property type="match status" value="1"/>
</dbReference>
<evidence type="ECO:0000256" key="2">
    <source>
        <dbReference type="ARBA" id="ARBA00022741"/>
    </source>
</evidence>
<feature type="domain" description="Sigma-54 factor interaction" evidence="10">
    <location>
        <begin position="143"/>
        <end position="372"/>
    </location>
</feature>
<comment type="caution">
    <text evidence="12">The sequence shown here is derived from an EMBL/GenBank/DDBJ whole genome shotgun (WGS) entry which is preliminary data.</text>
</comment>
<evidence type="ECO:0000313" key="13">
    <source>
        <dbReference type="Proteomes" id="UP001144323"/>
    </source>
</evidence>
<dbReference type="GO" id="GO:0043565">
    <property type="term" value="F:sequence-specific DNA binding"/>
    <property type="evidence" value="ECO:0007669"/>
    <property type="project" value="InterPro"/>
</dbReference>
<dbReference type="RefSeq" id="WP_281805204.1">
    <property type="nucleotide sequence ID" value="NZ_BSEC01000001.1"/>
</dbReference>
<dbReference type="InterPro" id="IPR003593">
    <property type="entry name" value="AAA+_ATPase"/>
</dbReference>
<feature type="modified residue" description="4-aspartylphosphate" evidence="9">
    <location>
        <position position="54"/>
    </location>
</feature>
<dbReference type="GO" id="GO:0000160">
    <property type="term" value="P:phosphorelay signal transduction system"/>
    <property type="evidence" value="ECO:0007669"/>
    <property type="project" value="UniProtKB-KW"/>
</dbReference>
<reference evidence="12" key="1">
    <citation type="journal article" date="2023" name="Int. J. Syst. Evol. Microbiol.">
        <title>Methylocystis iwaonis sp. nov., a type II methane-oxidizing bacterium from surface soil of a rice paddy field in Japan, and emended description of the genus Methylocystis (ex Whittenbury et al. 1970) Bowman et al. 1993.</title>
        <authorList>
            <person name="Kaise H."/>
            <person name="Sawadogo J.B."/>
            <person name="Alam M.S."/>
            <person name="Ueno C."/>
            <person name="Dianou D."/>
            <person name="Shinjo R."/>
            <person name="Asakawa S."/>
        </authorList>
    </citation>
    <scope>NUCLEOTIDE SEQUENCE</scope>
    <source>
        <strain evidence="12">LMG27198</strain>
    </source>
</reference>
<evidence type="ECO:0000256" key="4">
    <source>
        <dbReference type="ARBA" id="ARBA00023012"/>
    </source>
</evidence>
<feature type="domain" description="Response regulatory" evidence="11">
    <location>
        <begin position="5"/>
        <end position="119"/>
    </location>
</feature>
<dbReference type="InterPro" id="IPR009057">
    <property type="entry name" value="Homeodomain-like_sf"/>
</dbReference>
<keyword evidence="5" id="KW-0805">Transcription regulation</keyword>
<dbReference type="SMART" id="SM00382">
    <property type="entry name" value="AAA"/>
    <property type="match status" value="1"/>
</dbReference>
<accession>A0A9W6GXE4</accession>
<dbReference type="InterPro" id="IPR002078">
    <property type="entry name" value="Sigma_54_int"/>
</dbReference>
<dbReference type="InterPro" id="IPR058031">
    <property type="entry name" value="AAA_lid_NorR"/>
</dbReference>
<dbReference type="Pfam" id="PF02954">
    <property type="entry name" value="HTH_8"/>
    <property type="match status" value="1"/>
</dbReference>
<dbReference type="InterPro" id="IPR001789">
    <property type="entry name" value="Sig_transdc_resp-reg_receiver"/>
</dbReference>
<protein>
    <submittedName>
        <fullName evidence="12">Sigma-54-dependent Fis family transcriptional regulator</fullName>
    </submittedName>
</protein>
<evidence type="ECO:0000256" key="3">
    <source>
        <dbReference type="ARBA" id="ARBA00022840"/>
    </source>
</evidence>